<accession>A0A2J6X295</accession>
<comment type="caution">
    <text evidence="17">The sequence shown here is derived from an EMBL/GenBank/DDBJ whole genome shotgun (WGS) entry which is preliminary data.</text>
</comment>
<dbReference type="Gene3D" id="3.40.50.300">
    <property type="entry name" value="P-loop containing nucleotide triphosphate hydrolases"/>
    <property type="match status" value="2"/>
</dbReference>
<dbReference type="AlphaFoldDB" id="A0A2J6X295"/>
<dbReference type="PANTHER" id="PTHR43152">
    <property type="entry name" value="UVRABC SYSTEM PROTEIN A"/>
    <property type="match status" value="1"/>
</dbReference>
<evidence type="ECO:0000256" key="7">
    <source>
        <dbReference type="ARBA" id="ARBA00022769"/>
    </source>
</evidence>
<evidence type="ECO:0000256" key="5">
    <source>
        <dbReference type="ARBA" id="ARBA00022741"/>
    </source>
</evidence>
<organism evidence="17 18">
    <name type="scientific">Chloroflexus aggregans</name>
    <dbReference type="NCBI Taxonomy" id="152260"/>
    <lineage>
        <taxon>Bacteria</taxon>
        <taxon>Bacillati</taxon>
        <taxon>Chloroflexota</taxon>
        <taxon>Chloroflexia</taxon>
        <taxon>Chloroflexales</taxon>
        <taxon>Chloroflexineae</taxon>
        <taxon>Chloroflexaceae</taxon>
        <taxon>Chloroflexus</taxon>
    </lineage>
</organism>
<dbReference type="Gene3D" id="1.20.1580.10">
    <property type="entry name" value="ABC transporter ATPase like domain"/>
    <property type="match status" value="1"/>
</dbReference>
<evidence type="ECO:0000256" key="3">
    <source>
        <dbReference type="ARBA" id="ARBA00022723"/>
    </source>
</evidence>
<gene>
    <name evidence="17" type="ORF">C0184_11425</name>
</gene>
<comment type="subcellular location">
    <subcellularLocation>
        <location evidence="1">Cytoplasm</location>
    </subcellularLocation>
</comment>
<evidence type="ECO:0000256" key="15">
    <source>
        <dbReference type="ARBA" id="ARBA00039316"/>
    </source>
</evidence>
<feature type="non-terminal residue" evidence="17">
    <location>
        <position position="351"/>
    </location>
</feature>
<evidence type="ECO:0000256" key="13">
    <source>
        <dbReference type="ARBA" id="ARBA00023204"/>
    </source>
</evidence>
<keyword evidence="7" id="KW-0228">DNA excision</keyword>
<dbReference type="InterPro" id="IPR027417">
    <property type="entry name" value="P-loop_NTPase"/>
</dbReference>
<evidence type="ECO:0000256" key="2">
    <source>
        <dbReference type="ARBA" id="ARBA00022490"/>
    </source>
</evidence>
<evidence type="ECO:0000313" key="17">
    <source>
        <dbReference type="EMBL" id="PMP78050.1"/>
    </source>
</evidence>
<dbReference type="GO" id="GO:0005737">
    <property type="term" value="C:cytoplasm"/>
    <property type="evidence" value="ECO:0007669"/>
    <property type="project" value="UniProtKB-SubCell"/>
</dbReference>
<evidence type="ECO:0000256" key="6">
    <source>
        <dbReference type="ARBA" id="ARBA00022763"/>
    </source>
</evidence>
<evidence type="ECO:0000256" key="16">
    <source>
        <dbReference type="ARBA" id="ARBA00042156"/>
    </source>
</evidence>
<dbReference type="SUPFAM" id="SSF52540">
    <property type="entry name" value="P-loop containing nucleoside triphosphate hydrolases"/>
    <property type="match status" value="2"/>
</dbReference>
<evidence type="ECO:0000256" key="8">
    <source>
        <dbReference type="ARBA" id="ARBA00022771"/>
    </source>
</evidence>
<evidence type="ECO:0000256" key="14">
    <source>
        <dbReference type="ARBA" id="ARBA00038000"/>
    </source>
</evidence>
<keyword evidence="10" id="KW-0067">ATP-binding</keyword>
<dbReference type="GO" id="GO:0004518">
    <property type="term" value="F:nuclease activity"/>
    <property type="evidence" value="ECO:0007669"/>
    <property type="project" value="UniProtKB-KW"/>
</dbReference>
<protein>
    <recommendedName>
        <fullName evidence="15">UvrABC system protein A</fullName>
    </recommendedName>
    <alternativeName>
        <fullName evidence="16">Excinuclease ABC subunit A</fullName>
    </alternativeName>
</protein>
<dbReference type="GO" id="GO:0005524">
    <property type="term" value="F:ATP binding"/>
    <property type="evidence" value="ECO:0007669"/>
    <property type="project" value="UniProtKB-KW"/>
</dbReference>
<keyword evidence="3" id="KW-0479">Metal-binding</keyword>
<keyword evidence="11" id="KW-0267">Excision nuclease</keyword>
<proteinExistence type="inferred from homology"/>
<evidence type="ECO:0000256" key="9">
    <source>
        <dbReference type="ARBA" id="ARBA00022833"/>
    </source>
</evidence>
<dbReference type="Proteomes" id="UP000243376">
    <property type="component" value="Unassembled WGS sequence"/>
</dbReference>
<keyword evidence="4" id="KW-0677">Repeat</keyword>
<keyword evidence="8" id="KW-0863">Zinc-finger</keyword>
<keyword evidence="12" id="KW-0238">DNA-binding</keyword>
<dbReference type="PANTHER" id="PTHR43152:SF3">
    <property type="entry name" value="UVRABC SYSTEM PROTEIN A"/>
    <property type="match status" value="1"/>
</dbReference>
<evidence type="ECO:0000256" key="4">
    <source>
        <dbReference type="ARBA" id="ARBA00022737"/>
    </source>
</evidence>
<evidence type="ECO:0000256" key="12">
    <source>
        <dbReference type="ARBA" id="ARBA00023125"/>
    </source>
</evidence>
<keyword evidence="2" id="KW-0963">Cytoplasm</keyword>
<keyword evidence="5" id="KW-0547">Nucleotide-binding</keyword>
<dbReference type="FunFam" id="1.20.1580.10:FF:000002">
    <property type="entry name" value="UvrABC system protein A"/>
    <property type="match status" value="1"/>
</dbReference>
<evidence type="ECO:0000256" key="11">
    <source>
        <dbReference type="ARBA" id="ARBA00022881"/>
    </source>
</evidence>
<name>A0A2J6X295_9CHLR</name>
<dbReference type="EMBL" id="PNIQ01000767">
    <property type="protein sequence ID" value="PMP78050.1"/>
    <property type="molecule type" value="Genomic_DNA"/>
</dbReference>
<comment type="similarity">
    <text evidence="14">Belongs to the ABC transporter superfamily. UvrA family.</text>
</comment>
<keyword evidence="9" id="KW-0862">Zinc</keyword>
<keyword evidence="13" id="KW-0234">DNA repair</keyword>
<reference evidence="17 18" key="1">
    <citation type="submission" date="2018-01" db="EMBL/GenBank/DDBJ databases">
        <title>Metagenomic assembled genomes from two thermal pools in the Uzon Caldera, Kamchatka, Russia.</title>
        <authorList>
            <person name="Wilkins L."/>
            <person name="Ettinger C."/>
        </authorList>
    </citation>
    <scope>NUCLEOTIDE SEQUENCE [LARGE SCALE GENOMIC DNA]</scope>
    <source>
        <strain evidence="17">ZAV-02</strain>
    </source>
</reference>
<evidence type="ECO:0000256" key="1">
    <source>
        <dbReference type="ARBA" id="ARBA00004496"/>
    </source>
</evidence>
<dbReference type="GO" id="GO:0008270">
    <property type="term" value="F:zinc ion binding"/>
    <property type="evidence" value="ECO:0007669"/>
    <property type="project" value="UniProtKB-KW"/>
</dbReference>
<evidence type="ECO:0000313" key="18">
    <source>
        <dbReference type="Proteomes" id="UP000243376"/>
    </source>
</evidence>
<evidence type="ECO:0000256" key="10">
    <source>
        <dbReference type="ARBA" id="ARBA00022840"/>
    </source>
</evidence>
<dbReference type="GO" id="GO:0003677">
    <property type="term" value="F:DNA binding"/>
    <property type="evidence" value="ECO:0007669"/>
    <property type="project" value="UniProtKB-KW"/>
</dbReference>
<sequence length="351" mass="37952">GEMQRVRLATQVGAGLSGILYVLDEPSSGLHPRDHDRLLTTLLELRDLGNSVIVVEHDEATIRAADWLVDIGPGAGPHGGEVLASGTLNEIIACPRSLTGQYLSGKRQIPIPDRRRPANGPWIELRGCRANNLKNIDVRIPLGCFVAVSGVSGSGKSSLIGDTLAPRLMQLLHGGKVHAGDHDAILGVEHLERVIVVDQNPIGRTPRSNPATYCRIFDPIRNLFAATNEAKARGYDASRFSFNIKGGRCEHCAGEGLIQVEMQFLPDMFVPCDICGGTRYNRETLDIRYRGLNIAEVLELTVAEALDFFARVPAIAERLQALHDVGLGYLKLGQPAPTLSGGEAQRIKLAA</sequence>
<feature type="non-terminal residue" evidence="17">
    <location>
        <position position="1"/>
    </location>
</feature>
<dbReference type="GO" id="GO:0006281">
    <property type="term" value="P:DNA repair"/>
    <property type="evidence" value="ECO:0007669"/>
    <property type="project" value="UniProtKB-KW"/>
</dbReference>
<keyword evidence="6" id="KW-0227">DNA damage</keyword>